<dbReference type="AlphaFoldDB" id="A0A9J6GSM7"/>
<dbReference type="SUPFAM" id="SSF103473">
    <property type="entry name" value="MFS general substrate transporter"/>
    <property type="match status" value="1"/>
</dbReference>
<gene>
    <name evidence="7" type="ORF">HPB48_004272</name>
</gene>
<feature type="transmembrane region" description="Helical" evidence="6">
    <location>
        <begin position="272"/>
        <end position="295"/>
    </location>
</feature>
<reference evidence="7 8" key="1">
    <citation type="journal article" date="2020" name="Cell">
        <title>Large-Scale Comparative Analyses of Tick Genomes Elucidate Their Genetic Diversity and Vector Capacities.</title>
        <authorList>
            <consortium name="Tick Genome and Microbiome Consortium (TIGMIC)"/>
            <person name="Jia N."/>
            <person name="Wang J."/>
            <person name="Shi W."/>
            <person name="Du L."/>
            <person name="Sun Y."/>
            <person name="Zhan W."/>
            <person name="Jiang J.F."/>
            <person name="Wang Q."/>
            <person name="Zhang B."/>
            <person name="Ji P."/>
            <person name="Bell-Sakyi L."/>
            <person name="Cui X.M."/>
            <person name="Yuan T.T."/>
            <person name="Jiang B.G."/>
            <person name="Yang W.F."/>
            <person name="Lam T.T."/>
            <person name="Chang Q.C."/>
            <person name="Ding S.J."/>
            <person name="Wang X.J."/>
            <person name="Zhu J.G."/>
            <person name="Ruan X.D."/>
            <person name="Zhao L."/>
            <person name="Wei J.T."/>
            <person name="Ye R.Z."/>
            <person name="Que T.C."/>
            <person name="Du C.H."/>
            <person name="Zhou Y.H."/>
            <person name="Cheng J.X."/>
            <person name="Dai P.F."/>
            <person name="Guo W.B."/>
            <person name="Han X.H."/>
            <person name="Huang E.J."/>
            <person name="Li L.F."/>
            <person name="Wei W."/>
            <person name="Gao Y.C."/>
            <person name="Liu J.Z."/>
            <person name="Shao H.Z."/>
            <person name="Wang X."/>
            <person name="Wang C.C."/>
            <person name="Yang T.C."/>
            <person name="Huo Q.B."/>
            <person name="Li W."/>
            <person name="Chen H.Y."/>
            <person name="Chen S.E."/>
            <person name="Zhou L.G."/>
            <person name="Ni X.B."/>
            <person name="Tian J.H."/>
            <person name="Sheng Y."/>
            <person name="Liu T."/>
            <person name="Pan Y.S."/>
            <person name="Xia L.Y."/>
            <person name="Li J."/>
            <person name="Zhao F."/>
            <person name="Cao W.C."/>
        </authorList>
    </citation>
    <scope>NUCLEOTIDE SEQUENCE [LARGE SCALE GENOMIC DNA]</scope>
    <source>
        <strain evidence="7">HaeL-2018</strain>
    </source>
</reference>
<dbReference type="InterPro" id="IPR011701">
    <property type="entry name" value="MFS"/>
</dbReference>
<name>A0A9J6GSM7_HAELO</name>
<feature type="transmembrane region" description="Helical" evidence="6">
    <location>
        <begin position="212"/>
        <end position="232"/>
    </location>
</feature>
<feature type="transmembrane region" description="Helical" evidence="6">
    <location>
        <begin position="434"/>
        <end position="453"/>
    </location>
</feature>
<feature type="transmembrane region" description="Helical" evidence="6">
    <location>
        <begin position="152"/>
        <end position="175"/>
    </location>
</feature>
<comment type="caution">
    <text evidence="7">The sequence shown here is derived from an EMBL/GenBank/DDBJ whole genome shotgun (WGS) entry which is preliminary data.</text>
</comment>
<dbReference type="OrthoDB" id="6498984at2759"/>
<dbReference type="Gene3D" id="1.20.1250.20">
    <property type="entry name" value="MFS general substrate transporter like domains"/>
    <property type="match status" value="2"/>
</dbReference>
<keyword evidence="2 6" id="KW-0812">Transmembrane</keyword>
<dbReference type="PANTHER" id="PTHR24064">
    <property type="entry name" value="SOLUTE CARRIER FAMILY 22 MEMBER"/>
    <property type="match status" value="1"/>
</dbReference>
<evidence type="ECO:0000256" key="4">
    <source>
        <dbReference type="ARBA" id="ARBA00023136"/>
    </source>
</evidence>
<dbReference type="Proteomes" id="UP000821853">
    <property type="component" value="Unassembled WGS sequence"/>
</dbReference>
<feature type="region of interest" description="Disordered" evidence="5">
    <location>
        <begin position="522"/>
        <end position="566"/>
    </location>
</feature>
<feature type="transmembrane region" description="Helical" evidence="6">
    <location>
        <begin position="238"/>
        <end position="260"/>
    </location>
</feature>
<organism evidence="7 8">
    <name type="scientific">Haemaphysalis longicornis</name>
    <name type="common">Bush tick</name>
    <dbReference type="NCBI Taxonomy" id="44386"/>
    <lineage>
        <taxon>Eukaryota</taxon>
        <taxon>Metazoa</taxon>
        <taxon>Ecdysozoa</taxon>
        <taxon>Arthropoda</taxon>
        <taxon>Chelicerata</taxon>
        <taxon>Arachnida</taxon>
        <taxon>Acari</taxon>
        <taxon>Parasitiformes</taxon>
        <taxon>Ixodida</taxon>
        <taxon>Ixodoidea</taxon>
        <taxon>Ixodidae</taxon>
        <taxon>Haemaphysalinae</taxon>
        <taxon>Haemaphysalis</taxon>
    </lineage>
</organism>
<feature type="transmembrane region" description="Helical" evidence="6">
    <location>
        <begin position="465"/>
        <end position="483"/>
    </location>
</feature>
<dbReference type="EMBL" id="JABSTR010000008">
    <property type="protein sequence ID" value="KAH9378147.1"/>
    <property type="molecule type" value="Genomic_DNA"/>
</dbReference>
<dbReference type="GO" id="GO:0022857">
    <property type="term" value="F:transmembrane transporter activity"/>
    <property type="evidence" value="ECO:0007669"/>
    <property type="project" value="InterPro"/>
</dbReference>
<proteinExistence type="predicted"/>
<comment type="subcellular location">
    <subcellularLocation>
        <location evidence="1">Membrane</location>
        <topology evidence="1">Multi-pass membrane protein</topology>
    </subcellularLocation>
</comment>
<dbReference type="OMA" id="VYMSSAM"/>
<dbReference type="VEuPathDB" id="VectorBase:HLOH_061642"/>
<dbReference type="GO" id="GO:0016020">
    <property type="term" value="C:membrane"/>
    <property type="evidence" value="ECO:0007669"/>
    <property type="project" value="UniProtKB-SubCell"/>
</dbReference>
<feature type="transmembrane region" description="Helical" evidence="6">
    <location>
        <begin position="181"/>
        <end position="200"/>
    </location>
</feature>
<feature type="transmembrane region" description="Helical" evidence="6">
    <location>
        <begin position="374"/>
        <end position="394"/>
    </location>
</feature>
<protein>
    <submittedName>
        <fullName evidence="7">Uncharacterized protein</fullName>
    </submittedName>
</protein>
<sequence>MSPASPWTPAVPPQGSTPAGKTSQLDHILIFGQGRFQRLVLLCTMLAVFTSRVHALANSDLARPVDHWCRAPAAYAHLPLETWKNASIPAEDGTDDRRSHCFRHDPPFPVPEDLGADNRTVVPCDAGWDYEPSAGERSIVGAWDLVCGRRRILSLLSAVYMAGGVFGGAGAGVLADRIGRRPVLCIMIFLLILAGFGTAFARSILVFAGLRFVLSTASSSAIVTSTLLLFEVTDIDHRALFCALSISAAGIASAIYRELVMAFIRDWQMAQIAYMVPASALVLGGVPDGGVTLLAPGDRADVHISDLLTNQSLRNRSTVIFGCWCITFAMFFSLNTSEVMRKSWVPRSSLLALRIIQLPFNVYVLRRIGRRLSLAYSMVALSLIIACLAVVDVYRGSYALHWGVTVLWLLVFEFTSTTLFAFSAELYPTVVRGAAVGFCYVSSRIGAIMGPFLNDVPSAELRGVAFSAVAPLLMFLAFLAFSLPETTKHPPANTMGGMMADKWKLHSPLRLARSHKGVHGPTKRVMAKSIASNDSGRRRRGSMGLAAEDASAHPYSPDQAACGLAR</sequence>
<dbReference type="Pfam" id="PF07690">
    <property type="entry name" value="MFS_1"/>
    <property type="match status" value="1"/>
</dbReference>
<evidence type="ECO:0000256" key="3">
    <source>
        <dbReference type="ARBA" id="ARBA00022989"/>
    </source>
</evidence>
<evidence type="ECO:0000313" key="8">
    <source>
        <dbReference type="Proteomes" id="UP000821853"/>
    </source>
</evidence>
<evidence type="ECO:0000256" key="1">
    <source>
        <dbReference type="ARBA" id="ARBA00004141"/>
    </source>
</evidence>
<evidence type="ECO:0000256" key="2">
    <source>
        <dbReference type="ARBA" id="ARBA00022692"/>
    </source>
</evidence>
<feature type="region of interest" description="Disordered" evidence="5">
    <location>
        <begin position="1"/>
        <end position="20"/>
    </location>
</feature>
<keyword evidence="4 6" id="KW-0472">Membrane</keyword>
<feature type="transmembrane region" description="Helical" evidence="6">
    <location>
        <begin position="315"/>
        <end position="334"/>
    </location>
</feature>
<keyword evidence="3 6" id="KW-1133">Transmembrane helix</keyword>
<evidence type="ECO:0000313" key="7">
    <source>
        <dbReference type="EMBL" id="KAH9378147.1"/>
    </source>
</evidence>
<feature type="transmembrane region" description="Helical" evidence="6">
    <location>
        <begin position="400"/>
        <end position="422"/>
    </location>
</feature>
<evidence type="ECO:0000256" key="6">
    <source>
        <dbReference type="SAM" id="Phobius"/>
    </source>
</evidence>
<accession>A0A9J6GSM7</accession>
<evidence type="ECO:0000256" key="5">
    <source>
        <dbReference type="SAM" id="MobiDB-lite"/>
    </source>
</evidence>
<keyword evidence="8" id="KW-1185">Reference proteome</keyword>
<dbReference type="InterPro" id="IPR036259">
    <property type="entry name" value="MFS_trans_sf"/>
</dbReference>